<keyword evidence="6" id="KW-0539">Nucleus</keyword>
<evidence type="ECO:0000256" key="6">
    <source>
        <dbReference type="ARBA" id="ARBA00023242"/>
    </source>
</evidence>
<feature type="region of interest" description="Disordered" evidence="7">
    <location>
        <begin position="227"/>
        <end position="281"/>
    </location>
</feature>
<evidence type="ECO:0000256" key="2">
    <source>
        <dbReference type="ARBA" id="ARBA00006357"/>
    </source>
</evidence>
<evidence type="ECO:0000256" key="5">
    <source>
        <dbReference type="ARBA" id="ARBA00022839"/>
    </source>
</evidence>
<dbReference type="PANTHER" id="PTHR12801:SF115">
    <property type="entry name" value="FI18136P1-RELATED"/>
    <property type="match status" value="1"/>
</dbReference>
<gene>
    <name evidence="9" type="ORF">g.12062</name>
</gene>
<feature type="compositionally biased region" description="Low complexity" evidence="7">
    <location>
        <begin position="129"/>
        <end position="156"/>
    </location>
</feature>
<dbReference type="GO" id="GO:0003676">
    <property type="term" value="F:nucleic acid binding"/>
    <property type="evidence" value="ECO:0007669"/>
    <property type="project" value="InterPro"/>
</dbReference>
<comment type="subcellular location">
    <subcellularLocation>
        <location evidence="1">Nucleus</location>
    </subcellularLocation>
</comment>
<feature type="compositionally biased region" description="Basic and acidic residues" evidence="7">
    <location>
        <begin position="57"/>
        <end position="79"/>
    </location>
</feature>
<dbReference type="SUPFAM" id="SSF53098">
    <property type="entry name" value="Ribonuclease H-like"/>
    <property type="match status" value="1"/>
</dbReference>
<feature type="compositionally biased region" description="Polar residues" evidence="7">
    <location>
        <begin position="248"/>
        <end position="261"/>
    </location>
</feature>
<dbReference type="GO" id="GO:0005634">
    <property type="term" value="C:nucleus"/>
    <property type="evidence" value="ECO:0007669"/>
    <property type="project" value="UniProtKB-SubCell"/>
</dbReference>
<protein>
    <recommendedName>
        <fullName evidence="8">Exonuclease domain-containing protein</fullName>
    </recommendedName>
</protein>
<evidence type="ECO:0000256" key="7">
    <source>
        <dbReference type="SAM" id="MobiDB-lite"/>
    </source>
</evidence>
<feature type="compositionally biased region" description="Basic residues" evidence="7">
    <location>
        <begin position="1"/>
        <end position="14"/>
    </location>
</feature>
<dbReference type="AlphaFoldDB" id="A0A1B6CSZ9"/>
<dbReference type="InterPro" id="IPR034922">
    <property type="entry name" value="REX1-like_exo"/>
</dbReference>
<keyword evidence="4" id="KW-0378">Hydrolase</keyword>
<dbReference type="InterPro" id="IPR047021">
    <property type="entry name" value="REXO1/3/4-like"/>
</dbReference>
<dbReference type="CDD" id="cd06145">
    <property type="entry name" value="REX1_like"/>
    <property type="match status" value="1"/>
</dbReference>
<name>A0A1B6CSZ9_9HEMI</name>
<feature type="region of interest" description="Disordered" evidence="7">
    <location>
        <begin position="1"/>
        <end position="189"/>
    </location>
</feature>
<evidence type="ECO:0000256" key="1">
    <source>
        <dbReference type="ARBA" id="ARBA00004123"/>
    </source>
</evidence>
<dbReference type="GO" id="GO:0004527">
    <property type="term" value="F:exonuclease activity"/>
    <property type="evidence" value="ECO:0007669"/>
    <property type="project" value="UniProtKB-KW"/>
</dbReference>
<dbReference type="EMBL" id="GEDC01020781">
    <property type="protein sequence ID" value="JAS16517.1"/>
    <property type="molecule type" value="Transcribed_RNA"/>
</dbReference>
<evidence type="ECO:0000256" key="4">
    <source>
        <dbReference type="ARBA" id="ARBA00022801"/>
    </source>
</evidence>
<comment type="similarity">
    <text evidence="2">Belongs to the REXO1/REXO3 family.</text>
</comment>
<dbReference type="PANTHER" id="PTHR12801">
    <property type="entry name" value="RNA EXONUCLEASE REXO1 / RECO3 FAMILY MEMBER-RELATED"/>
    <property type="match status" value="1"/>
</dbReference>
<keyword evidence="3" id="KW-0540">Nuclease</keyword>
<sequence length="698" mass="79363">MQKKVNVLIKKKKASEKTSSKDKKHSKSRSHHHKSSHSHNCCKKHCHSGKSSSSNKTTEKKTTEKNSTEKKSNEKTDHKSSKHKHKKSSSSRHKDEGKKHQTDEKKKSDRKRKNSDDRQHSSKKRTKRSSQSSEKSLQSSDNDIIIVEKSPIVIIDSDSDDNGANTVGEVLPEVSSDESTKPEEQSLPLPKGKTRVARCLGKPIPTPRKKFISPFVTLQNRWKQLRMASGGEPSEVPQAGNRIRISPVSGSSAQDWQNNPRINLPRPQDAEKVKPHPPMLRLNGSSINIKVRSSQLDYLYSQYMLIDPSVAAERAENDESETSLRITNEKTYLSAMKTNILMARRNGLKSNNENVTNSAHSPLQPGVEKFASYEDLIKIVLTNEELETEGYPLSLDTEENCAYISQQGRSYFTQYETLWDDENAYKCINCGKYFHVNEQGFSTDEKECEFHWGKLYNKPSAQKSFIKKYSCCNGESGSIKCYSQTYHVRELRNLDCLKNFIKFPEPSKEFKESDYGVFSIDCEMVYTTIGMELARVSVVDINCRIIYDNYVKPSNPIVDYITRYSGITPQIMENVSITLQDVQRDLSSFINSKTILVGHSLNSDLIQLKVIHSLIIDTSVLYPKTIGRQGKRSLKFLSRDLLNENIQDGETGHDSTEDAITCIKLLHEYVRQNTAKDTREVIGYDPKTKKITKTVSQR</sequence>
<dbReference type="SMART" id="SM00479">
    <property type="entry name" value="EXOIII"/>
    <property type="match status" value="1"/>
</dbReference>
<feature type="compositionally biased region" description="Basic and acidic residues" evidence="7">
    <location>
        <begin position="92"/>
        <end position="107"/>
    </location>
</feature>
<dbReference type="InterPro" id="IPR013520">
    <property type="entry name" value="Ribonucl_H"/>
</dbReference>
<evidence type="ECO:0000256" key="3">
    <source>
        <dbReference type="ARBA" id="ARBA00022722"/>
    </source>
</evidence>
<feature type="compositionally biased region" description="Basic residues" evidence="7">
    <location>
        <begin position="80"/>
        <end position="91"/>
    </location>
</feature>
<dbReference type="FunFam" id="3.30.420.10:FF:000019">
    <property type="entry name" value="RNA exonuclease NEF-sp"/>
    <property type="match status" value="1"/>
</dbReference>
<keyword evidence="5" id="KW-0269">Exonuclease</keyword>
<feature type="domain" description="Exonuclease" evidence="8">
    <location>
        <begin position="516"/>
        <end position="675"/>
    </location>
</feature>
<proteinExistence type="inferred from homology"/>
<evidence type="ECO:0000259" key="8">
    <source>
        <dbReference type="SMART" id="SM00479"/>
    </source>
</evidence>
<dbReference type="Gene3D" id="3.30.420.10">
    <property type="entry name" value="Ribonuclease H-like superfamily/Ribonuclease H"/>
    <property type="match status" value="1"/>
</dbReference>
<dbReference type="InterPro" id="IPR036397">
    <property type="entry name" value="RNaseH_sf"/>
</dbReference>
<accession>A0A1B6CSZ9</accession>
<evidence type="ECO:0000313" key="9">
    <source>
        <dbReference type="EMBL" id="JAS16517.1"/>
    </source>
</evidence>
<dbReference type="InterPro" id="IPR012337">
    <property type="entry name" value="RNaseH-like_sf"/>
</dbReference>
<feature type="compositionally biased region" description="Basic residues" evidence="7">
    <location>
        <begin position="22"/>
        <end position="48"/>
    </location>
</feature>
<reference evidence="9" key="1">
    <citation type="submission" date="2015-12" db="EMBL/GenBank/DDBJ databases">
        <title>De novo transcriptome assembly of four potential Pierce s Disease insect vectors from Arizona vineyards.</title>
        <authorList>
            <person name="Tassone E.E."/>
        </authorList>
    </citation>
    <scope>NUCLEOTIDE SEQUENCE</scope>
</reference>
<organism evidence="9">
    <name type="scientific">Clastoptera arizonana</name>
    <name type="common">Arizona spittle bug</name>
    <dbReference type="NCBI Taxonomy" id="38151"/>
    <lineage>
        <taxon>Eukaryota</taxon>
        <taxon>Metazoa</taxon>
        <taxon>Ecdysozoa</taxon>
        <taxon>Arthropoda</taxon>
        <taxon>Hexapoda</taxon>
        <taxon>Insecta</taxon>
        <taxon>Pterygota</taxon>
        <taxon>Neoptera</taxon>
        <taxon>Paraneoptera</taxon>
        <taxon>Hemiptera</taxon>
        <taxon>Auchenorrhyncha</taxon>
        <taxon>Cercopoidea</taxon>
        <taxon>Clastopteridae</taxon>
        <taxon>Clastoptera</taxon>
    </lineage>
</organism>